<keyword evidence="4" id="KW-0443">Lipid metabolism</keyword>
<reference evidence="5 6" key="1">
    <citation type="journal article" date="2020" name="Nat. Commun.">
        <title>Genome of Tripterygium wilfordii and identification of cytochrome P450 involved in triptolide biosynthesis.</title>
        <authorList>
            <person name="Tu L."/>
            <person name="Su P."/>
            <person name="Zhang Z."/>
            <person name="Gao L."/>
            <person name="Wang J."/>
            <person name="Hu T."/>
            <person name="Zhou J."/>
            <person name="Zhang Y."/>
            <person name="Zhao Y."/>
            <person name="Liu Y."/>
            <person name="Song Y."/>
            <person name="Tong Y."/>
            <person name="Lu Y."/>
            <person name="Yang J."/>
            <person name="Xu C."/>
            <person name="Jia M."/>
            <person name="Peters R.J."/>
            <person name="Huang L."/>
            <person name="Gao W."/>
        </authorList>
    </citation>
    <scope>NUCLEOTIDE SEQUENCE [LARGE SCALE GENOMIC DNA]</scope>
    <source>
        <strain evidence="6">cv. XIE 37</strain>
        <tissue evidence="5">Leaf</tissue>
    </source>
</reference>
<dbReference type="InterPro" id="IPR001087">
    <property type="entry name" value="GDSL"/>
</dbReference>
<keyword evidence="2" id="KW-0378">Hydrolase</keyword>
<dbReference type="GO" id="GO:0016788">
    <property type="term" value="F:hydrolase activity, acting on ester bonds"/>
    <property type="evidence" value="ECO:0007669"/>
    <property type="project" value="InterPro"/>
</dbReference>
<dbReference type="InterPro" id="IPR036514">
    <property type="entry name" value="SGNH_hydro_sf"/>
</dbReference>
<dbReference type="GO" id="GO:0016042">
    <property type="term" value="P:lipid catabolic process"/>
    <property type="evidence" value="ECO:0007669"/>
    <property type="project" value="UniProtKB-KW"/>
</dbReference>
<dbReference type="InParanoid" id="A0A7J7C5L0"/>
<dbReference type="Gene3D" id="3.40.50.1110">
    <property type="entry name" value="SGNH hydrolase"/>
    <property type="match status" value="1"/>
</dbReference>
<evidence type="ECO:0000256" key="4">
    <source>
        <dbReference type="ARBA" id="ARBA00023098"/>
    </source>
</evidence>
<evidence type="ECO:0000256" key="2">
    <source>
        <dbReference type="ARBA" id="ARBA00022801"/>
    </source>
</evidence>
<dbReference type="Proteomes" id="UP000593562">
    <property type="component" value="Unassembled WGS sequence"/>
</dbReference>
<dbReference type="InterPro" id="IPR035669">
    <property type="entry name" value="SGNH_plant_lipase-like"/>
</dbReference>
<sequence>MHETSHHHGSFKLLVFGDSYVDTGNLDKSSFSWMKPYGTTFPGKPAGRFSDGRVLTDYIASFMGIKSPLPYVLRKNKTKSDLKQGMNFAYGGSGVFNTVYNATNMTIQIDFFQKLLENHLYTKPELRSSVALVSVTGNDYTTFKAGNGNKTIEGTKAFTRSVINQMTENMKRIGELGLRKIMVTGMQPYGCLPIETSAMSGFKSCNETENEWAKFHNKLLRKAVDRMNSEGGGFVIGILDLYQAFMSAFKGDSHSGESENPLKPCCVGVNGNSKYRCGSVDEKGEEKYAICNHPHSSIFWDLVHPSQNGWHSVYLALRPELHKLKLKL</sequence>
<dbReference type="Pfam" id="PF00657">
    <property type="entry name" value="Lipase_GDSL"/>
    <property type="match status" value="1"/>
</dbReference>
<protein>
    <submittedName>
        <fullName evidence="5">GDSL esterase/lipase</fullName>
    </submittedName>
</protein>
<dbReference type="PANTHER" id="PTHR46020">
    <property type="entry name" value="OSJNBB0059K02.9 PROTEIN"/>
    <property type="match status" value="1"/>
</dbReference>
<evidence type="ECO:0000256" key="1">
    <source>
        <dbReference type="ARBA" id="ARBA00008668"/>
    </source>
</evidence>
<dbReference type="AlphaFoldDB" id="A0A7J7C5L0"/>
<evidence type="ECO:0000313" key="5">
    <source>
        <dbReference type="EMBL" id="KAF5729419.1"/>
    </source>
</evidence>
<gene>
    <name evidence="5" type="ORF">HS088_TW21G01584</name>
</gene>
<evidence type="ECO:0000256" key="3">
    <source>
        <dbReference type="ARBA" id="ARBA00022963"/>
    </source>
</evidence>
<dbReference type="PANTHER" id="PTHR46020:SF4">
    <property type="entry name" value="OS04G0650200 PROTEIN"/>
    <property type="match status" value="1"/>
</dbReference>
<proteinExistence type="inferred from homology"/>
<dbReference type="CDD" id="cd01837">
    <property type="entry name" value="SGNH_plant_lipase_like"/>
    <property type="match status" value="1"/>
</dbReference>
<dbReference type="EMBL" id="JAAARO010000021">
    <property type="protein sequence ID" value="KAF5729419.1"/>
    <property type="molecule type" value="Genomic_DNA"/>
</dbReference>
<comment type="similarity">
    <text evidence="1">Belongs to the 'GDSL' lipolytic enzyme family.</text>
</comment>
<accession>A0A7J7C5L0</accession>
<organism evidence="5 6">
    <name type="scientific">Tripterygium wilfordii</name>
    <name type="common">Thunder God vine</name>
    <dbReference type="NCBI Taxonomy" id="458696"/>
    <lineage>
        <taxon>Eukaryota</taxon>
        <taxon>Viridiplantae</taxon>
        <taxon>Streptophyta</taxon>
        <taxon>Embryophyta</taxon>
        <taxon>Tracheophyta</taxon>
        <taxon>Spermatophyta</taxon>
        <taxon>Magnoliopsida</taxon>
        <taxon>eudicotyledons</taxon>
        <taxon>Gunneridae</taxon>
        <taxon>Pentapetalae</taxon>
        <taxon>rosids</taxon>
        <taxon>fabids</taxon>
        <taxon>Celastrales</taxon>
        <taxon>Celastraceae</taxon>
        <taxon>Tripterygium</taxon>
    </lineage>
</organism>
<keyword evidence="6" id="KW-1185">Reference proteome</keyword>
<keyword evidence="3" id="KW-0442">Lipid degradation</keyword>
<dbReference type="SUPFAM" id="SSF52266">
    <property type="entry name" value="SGNH hydrolase"/>
    <property type="match status" value="1"/>
</dbReference>
<comment type="caution">
    <text evidence="5">The sequence shown here is derived from an EMBL/GenBank/DDBJ whole genome shotgun (WGS) entry which is preliminary data.</text>
</comment>
<evidence type="ECO:0000313" key="6">
    <source>
        <dbReference type="Proteomes" id="UP000593562"/>
    </source>
</evidence>
<name>A0A7J7C5L0_TRIWF</name>